<dbReference type="Gene3D" id="1.10.510.10">
    <property type="entry name" value="Transferase(Phosphotransferase) domain 1"/>
    <property type="match status" value="1"/>
</dbReference>
<dbReference type="PANTHER" id="PTHR47989:SF40">
    <property type="entry name" value="RECEPTOR-LIKE SERINE_THREONINE-PROTEIN KINASE ALE2"/>
    <property type="match status" value="1"/>
</dbReference>
<protein>
    <recommendedName>
        <fullName evidence="7">Protein kinase domain-containing protein</fullName>
    </recommendedName>
</protein>
<evidence type="ECO:0000313" key="8">
    <source>
        <dbReference type="EMBL" id="KAL0927677.1"/>
    </source>
</evidence>
<feature type="transmembrane region" description="Helical" evidence="5">
    <location>
        <begin position="59"/>
        <end position="81"/>
    </location>
</feature>
<evidence type="ECO:0000256" key="3">
    <source>
        <dbReference type="PROSITE-ProRule" id="PRU10141"/>
    </source>
</evidence>
<evidence type="ECO:0000256" key="1">
    <source>
        <dbReference type="ARBA" id="ARBA00022741"/>
    </source>
</evidence>
<dbReference type="EMBL" id="JANQDX010000002">
    <property type="protein sequence ID" value="KAL0927677.1"/>
    <property type="molecule type" value="Genomic_DNA"/>
</dbReference>
<feature type="chain" id="PRO_5044792092" description="Protein kinase domain-containing protein" evidence="6">
    <location>
        <begin position="18"/>
        <end position="816"/>
    </location>
</feature>
<name>A0ABD0VRB5_DENTH</name>
<feature type="transmembrane region" description="Helical" evidence="5">
    <location>
        <begin position="364"/>
        <end position="387"/>
    </location>
</feature>
<proteinExistence type="predicted"/>
<evidence type="ECO:0000259" key="7">
    <source>
        <dbReference type="PROSITE" id="PS50011"/>
    </source>
</evidence>
<dbReference type="Pfam" id="PF07714">
    <property type="entry name" value="PK_Tyr_Ser-Thr"/>
    <property type="match status" value="2"/>
</dbReference>
<dbReference type="PROSITE" id="PS50011">
    <property type="entry name" value="PROTEIN_KINASE_DOM"/>
    <property type="match status" value="1"/>
</dbReference>
<keyword evidence="5" id="KW-0472">Membrane</keyword>
<dbReference type="InterPro" id="IPR017441">
    <property type="entry name" value="Protein_kinase_ATP_BS"/>
</dbReference>
<organism evidence="8 9">
    <name type="scientific">Dendrobium thyrsiflorum</name>
    <name type="common">Pinecone-like raceme dendrobium</name>
    <name type="synonym">Orchid</name>
    <dbReference type="NCBI Taxonomy" id="117978"/>
    <lineage>
        <taxon>Eukaryota</taxon>
        <taxon>Viridiplantae</taxon>
        <taxon>Streptophyta</taxon>
        <taxon>Embryophyta</taxon>
        <taxon>Tracheophyta</taxon>
        <taxon>Spermatophyta</taxon>
        <taxon>Magnoliopsida</taxon>
        <taxon>Liliopsida</taxon>
        <taxon>Asparagales</taxon>
        <taxon>Orchidaceae</taxon>
        <taxon>Epidendroideae</taxon>
        <taxon>Malaxideae</taxon>
        <taxon>Dendrobiinae</taxon>
        <taxon>Dendrobium</taxon>
    </lineage>
</organism>
<gene>
    <name evidence="8" type="ORF">M5K25_001875</name>
</gene>
<dbReference type="Proteomes" id="UP001552299">
    <property type="component" value="Unassembled WGS sequence"/>
</dbReference>
<dbReference type="InterPro" id="IPR011009">
    <property type="entry name" value="Kinase-like_dom_sf"/>
</dbReference>
<feature type="binding site" evidence="3">
    <location>
        <position position="482"/>
    </location>
    <ligand>
        <name>ATP</name>
        <dbReference type="ChEBI" id="CHEBI:30616"/>
    </ligand>
</feature>
<dbReference type="InterPro" id="IPR000719">
    <property type="entry name" value="Prot_kinase_dom"/>
</dbReference>
<dbReference type="FunFam" id="3.30.200.20:FF:000146">
    <property type="entry name" value="receptor-like serine/threonine-protein kinase ALE2"/>
    <property type="match status" value="1"/>
</dbReference>
<feature type="compositionally biased region" description="Basic and acidic residues" evidence="4">
    <location>
        <begin position="169"/>
        <end position="179"/>
    </location>
</feature>
<keyword evidence="5" id="KW-0812">Transmembrane</keyword>
<keyword evidence="5" id="KW-1133">Transmembrane helix</keyword>
<dbReference type="Gene3D" id="3.30.200.20">
    <property type="entry name" value="Phosphorylase Kinase, domain 1"/>
    <property type="match status" value="1"/>
</dbReference>
<dbReference type="AlphaFoldDB" id="A0ABD0VRB5"/>
<feature type="signal peptide" evidence="6">
    <location>
        <begin position="1"/>
        <end position="17"/>
    </location>
</feature>
<evidence type="ECO:0000256" key="2">
    <source>
        <dbReference type="ARBA" id="ARBA00022840"/>
    </source>
</evidence>
<dbReference type="PROSITE" id="PS00107">
    <property type="entry name" value="PROTEIN_KINASE_ATP"/>
    <property type="match status" value="1"/>
</dbReference>
<keyword evidence="2 3" id="KW-0067">ATP-binding</keyword>
<dbReference type="Pfam" id="PF23180">
    <property type="entry name" value="ALE2_N"/>
    <property type="match status" value="1"/>
</dbReference>
<keyword evidence="1 3" id="KW-0547">Nucleotide-binding</keyword>
<reference evidence="8 9" key="1">
    <citation type="journal article" date="2024" name="Plant Biotechnol. J.">
        <title>Dendrobium thyrsiflorum genome and its molecular insights into genes involved in important horticultural traits.</title>
        <authorList>
            <person name="Chen B."/>
            <person name="Wang J.Y."/>
            <person name="Zheng P.J."/>
            <person name="Li K.L."/>
            <person name="Liang Y.M."/>
            <person name="Chen X.F."/>
            <person name="Zhang C."/>
            <person name="Zhao X."/>
            <person name="He X."/>
            <person name="Zhang G.Q."/>
            <person name="Liu Z.J."/>
            <person name="Xu Q."/>
        </authorList>
    </citation>
    <scope>NUCLEOTIDE SEQUENCE [LARGE SCALE GENOMIC DNA]</scope>
    <source>
        <strain evidence="8">GZMU011</strain>
    </source>
</reference>
<dbReference type="SUPFAM" id="SSF56112">
    <property type="entry name" value="Protein kinase-like (PK-like)"/>
    <property type="match status" value="1"/>
</dbReference>
<dbReference type="InterPro" id="IPR001245">
    <property type="entry name" value="Ser-Thr/Tyr_kinase_cat_dom"/>
</dbReference>
<feature type="transmembrane region" description="Helical" evidence="5">
    <location>
        <begin position="30"/>
        <end position="47"/>
    </location>
</feature>
<evidence type="ECO:0000256" key="5">
    <source>
        <dbReference type="SAM" id="Phobius"/>
    </source>
</evidence>
<keyword evidence="6" id="KW-0732">Signal</keyword>
<feature type="domain" description="Protein kinase" evidence="7">
    <location>
        <begin position="454"/>
        <end position="697"/>
    </location>
</feature>
<sequence>MRVLLMLSLCLLPLGNSSFSASHPHFLLIYYPLLPAKVLVLMCFCVHRTGDMFFLLRFTILKPPFVLVVLLKNAATCNLLLPWKRVIAVYLFTMDNWHPRLGFILEFVTMGLLHMDFNLTFSSDQRSNQFVRILFAVKSIPFSLTMAPSRAPENWAMAPWAPKSSPKIRPRDSGKAEKHARAKKHHKVSASPYSPPKENCDRITCSDPFTRTPIGSPCGCVYPIKVVIDVGVAPILLFPEIAELEIEVAAGTFLKQSQVRIMGADASIYSQDKTTISIYLVPLGEKFDKMTAFIIYERFWQKKVRISTSNFGDYQVISVHYPGLPSSPPPMPWGLSGIGPMGSQQYPFTAKVPAGNKQNMNDRIIVLVSLSSFLLISVCIGVVLIILKLKKLEQQPTSTSSGVAPLAKRSGAKTTIQSSVASSTSMSLVSTMATCPSSVKTFLLAELEKATNRFSSERVLGEGGFGRVYLGIMEDGDEVAVKLLTRKEQNGDREFIGEVEMLSRLHHRNLVKLIGICIEGNKRCLVYELVRNGSVESHLHVLEISDYYFVLDGRAEHHNGRDMAVQRVKTETECLNAECLSAAALSNRGYVAPEYAMTGHLLVKSDVYSYGVVLLELLTGRKPVYMTCNDEPENLVTCTRPLLTSKEGLEQLIDPSLRGICDFNDFARVAAVASMCIHTEASQRPFMGEVVQALKLIYNDMDETNEDSYSQRGSSSCQDYDYKGEFGLESSWWSGGSPHLNYGTSYSLVNMVYSTDQIEEMYRPHSTSSLVSKMESITSYNRSGPLRTKRKKYALNRLRNTGSEHGVTKRHLHLDG</sequence>
<keyword evidence="9" id="KW-1185">Reference proteome</keyword>
<evidence type="ECO:0000256" key="4">
    <source>
        <dbReference type="SAM" id="MobiDB-lite"/>
    </source>
</evidence>
<feature type="region of interest" description="Disordered" evidence="4">
    <location>
        <begin position="163"/>
        <end position="197"/>
    </location>
</feature>
<feature type="transmembrane region" description="Helical" evidence="5">
    <location>
        <begin position="101"/>
        <end position="121"/>
    </location>
</feature>
<accession>A0ABD0VRB5</accession>
<dbReference type="PANTHER" id="PTHR47989">
    <property type="entry name" value="OS01G0750732 PROTEIN"/>
    <property type="match status" value="1"/>
</dbReference>
<dbReference type="GO" id="GO:0005524">
    <property type="term" value="F:ATP binding"/>
    <property type="evidence" value="ECO:0007669"/>
    <property type="project" value="UniProtKB-UniRule"/>
</dbReference>
<evidence type="ECO:0000313" key="9">
    <source>
        <dbReference type="Proteomes" id="UP001552299"/>
    </source>
</evidence>
<dbReference type="InterPro" id="IPR057597">
    <property type="entry name" value="ALE2_N"/>
</dbReference>
<evidence type="ECO:0000256" key="6">
    <source>
        <dbReference type="SAM" id="SignalP"/>
    </source>
</evidence>
<comment type="caution">
    <text evidence="8">The sequence shown here is derived from an EMBL/GenBank/DDBJ whole genome shotgun (WGS) entry which is preliminary data.</text>
</comment>